<name>A0AAV1I3W9_9CHLO</name>
<dbReference type="GO" id="GO:0016413">
    <property type="term" value="F:O-acetyltransferase activity"/>
    <property type="evidence" value="ECO:0007669"/>
    <property type="project" value="InterPro"/>
</dbReference>
<dbReference type="InterPro" id="IPR026057">
    <property type="entry name" value="TBL_C"/>
</dbReference>
<evidence type="ECO:0000256" key="2">
    <source>
        <dbReference type="SAM" id="SignalP"/>
    </source>
</evidence>
<reference evidence="4 5" key="1">
    <citation type="submission" date="2023-10" db="EMBL/GenBank/DDBJ databases">
        <authorList>
            <person name="Maclean D."/>
            <person name="Macfadyen A."/>
        </authorList>
    </citation>
    <scope>NUCLEOTIDE SEQUENCE [LARGE SCALE GENOMIC DNA]</scope>
</reference>
<dbReference type="PANTHER" id="PTHR32285">
    <property type="entry name" value="PROTEIN TRICHOME BIREFRINGENCE-LIKE 9-RELATED"/>
    <property type="match status" value="1"/>
</dbReference>
<feature type="chain" id="PRO_5043494434" description="Trichome birefringence-like C-terminal domain-containing protein" evidence="2">
    <location>
        <begin position="26"/>
        <end position="435"/>
    </location>
</feature>
<organism evidence="4 5">
    <name type="scientific">Coccomyxa viridis</name>
    <dbReference type="NCBI Taxonomy" id="1274662"/>
    <lineage>
        <taxon>Eukaryota</taxon>
        <taxon>Viridiplantae</taxon>
        <taxon>Chlorophyta</taxon>
        <taxon>core chlorophytes</taxon>
        <taxon>Trebouxiophyceae</taxon>
        <taxon>Trebouxiophyceae incertae sedis</taxon>
        <taxon>Coccomyxaceae</taxon>
        <taxon>Coccomyxa</taxon>
    </lineage>
</organism>
<dbReference type="AlphaFoldDB" id="A0AAV1I3W9"/>
<evidence type="ECO:0000313" key="5">
    <source>
        <dbReference type="Proteomes" id="UP001314263"/>
    </source>
</evidence>
<dbReference type="Pfam" id="PF13839">
    <property type="entry name" value="PC-Esterase"/>
    <property type="match status" value="1"/>
</dbReference>
<proteinExistence type="inferred from homology"/>
<dbReference type="EMBL" id="CAUYUE010000005">
    <property type="protein sequence ID" value="CAK0774224.1"/>
    <property type="molecule type" value="Genomic_DNA"/>
</dbReference>
<protein>
    <recommendedName>
        <fullName evidence="3">Trichome birefringence-like C-terminal domain-containing protein</fullName>
    </recommendedName>
</protein>
<feature type="signal peptide" evidence="2">
    <location>
        <begin position="1"/>
        <end position="25"/>
    </location>
</feature>
<gene>
    <name evidence="4" type="ORF">CVIRNUC_004147</name>
</gene>
<evidence type="ECO:0000313" key="4">
    <source>
        <dbReference type="EMBL" id="CAK0774224.1"/>
    </source>
</evidence>
<keyword evidence="2" id="KW-0732">Signal</keyword>
<dbReference type="Proteomes" id="UP001314263">
    <property type="component" value="Unassembled WGS sequence"/>
</dbReference>
<sequence length="435" mass="49207">MKCQGGCSLLAALHIALAVLHGSSATRDHSSSHKDPFESRPYVEHFAKGHHSSHTGTLSHEDAELNLDRDSIRANQMAVAHTGEAHERKPICWREESGLGQYPKLTGTWQDSSTEGFRGFYDASRDCPKYGHDFDCRRPYKGTPEGRVEEEFSKVFTPDQCSLDMLDPARFDELLAGRRLIMFGDSIMRLQWLSLACMLRSQSVEETGVGVSWSKTGLPQGEYVSSWGQDGVREVAKQFAGEFTLKLGGQVIVRDVGIFNDTLMRELIEELGQLKGTDIVLINWGAWYPRFTWGYTEAPWEAWQEHMAQLFRDFLVPAPGRVIWKEYTPQHFEGALGSDPGYARRLDGGPWQTECAPARVGEFWFNDWIAHFLSATCEGNCSHIQVLPIFNMSLPRYKSHFGSFGRGAADGYADCLHWCHNVADWWNVLLYNMLL</sequence>
<comment type="caution">
    <text evidence="4">The sequence shown here is derived from an EMBL/GenBank/DDBJ whole genome shotgun (WGS) entry which is preliminary data.</text>
</comment>
<keyword evidence="5" id="KW-1185">Reference proteome</keyword>
<accession>A0AAV1I3W9</accession>
<dbReference type="PANTHER" id="PTHR32285:SF22">
    <property type="entry name" value="PROTEIN TRICHOME BIREFRINGENCE"/>
    <property type="match status" value="1"/>
</dbReference>
<dbReference type="InterPro" id="IPR029962">
    <property type="entry name" value="TBL"/>
</dbReference>
<feature type="domain" description="Trichome birefringence-like C-terminal" evidence="3">
    <location>
        <begin position="165"/>
        <end position="433"/>
    </location>
</feature>
<dbReference type="GO" id="GO:0005794">
    <property type="term" value="C:Golgi apparatus"/>
    <property type="evidence" value="ECO:0007669"/>
    <property type="project" value="TreeGrafter"/>
</dbReference>
<evidence type="ECO:0000259" key="3">
    <source>
        <dbReference type="Pfam" id="PF13839"/>
    </source>
</evidence>
<comment type="similarity">
    <text evidence="1">Belongs to the PC-esterase family. TBL subfamily.</text>
</comment>
<evidence type="ECO:0000256" key="1">
    <source>
        <dbReference type="ARBA" id="ARBA00007727"/>
    </source>
</evidence>